<protein>
    <submittedName>
        <fullName evidence="2">GNAT family N-acetyltransferase</fullName>
    </submittedName>
</protein>
<organism evidence="2 3">
    <name type="scientific">Halosegnis marinus</name>
    <dbReference type="NCBI Taxonomy" id="3034023"/>
    <lineage>
        <taxon>Archaea</taxon>
        <taxon>Methanobacteriati</taxon>
        <taxon>Methanobacteriota</taxon>
        <taxon>Stenosarchaea group</taxon>
        <taxon>Halobacteria</taxon>
        <taxon>Halobacteriales</taxon>
        <taxon>Natronomonadaceae</taxon>
        <taxon>Halosegnis</taxon>
    </lineage>
</organism>
<dbReference type="RefSeq" id="WP_276235257.1">
    <property type="nucleotide sequence ID" value="NZ_CP119802.1"/>
</dbReference>
<dbReference type="InterPro" id="IPR016181">
    <property type="entry name" value="Acyl_CoA_acyltransferase"/>
</dbReference>
<dbReference type="Pfam" id="PF00583">
    <property type="entry name" value="Acetyltransf_1"/>
    <property type="match status" value="1"/>
</dbReference>
<evidence type="ECO:0000259" key="1">
    <source>
        <dbReference type="PROSITE" id="PS51186"/>
    </source>
</evidence>
<evidence type="ECO:0000313" key="2">
    <source>
        <dbReference type="EMBL" id="MFC7234254.1"/>
    </source>
</evidence>
<sequence length="167" mass="18063">MELLPLAPDTPHFRAALDLYEAVHGERPDSAGPRFRDHADHDGYRGVVALDDGGRVVGLAYGHDSKLGGEYHERLRGALPDALAAEWLRDAFELVELAVADGARRCGLGTRLTDAVLDGVKRGTAVLTTERDNDGAKAFYEATGWSPVHEPFVVAGVEMTVFGRALR</sequence>
<dbReference type="GeneID" id="79265920"/>
<dbReference type="InterPro" id="IPR000182">
    <property type="entry name" value="GNAT_dom"/>
</dbReference>
<keyword evidence="3" id="KW-1185">Reference proteome</keyword>
<dbReference type="Proteomes" id="UP001596398">
    <property type="component" value="Unassembled WGS sequence"/>
</dbReference>
<name>A0ABD5ZL38_9EURY</name>
<dbReference type="SUPFAM" id="SSF55729">
    <property type="entry name" value="Acyl-CoA N-acyltransferases (Nat)"/>
    <property type="match status" value="1"/>
</dbReference>
<proteinExistence type="predicted"/>
<evidence type="ECO:0000313" key="3">
    <source>
        <dbReference type="Proteomes" id="UP001596398"/>
    </source>
</evidence>
<gene>
    <name evidence="2" type="ORF">ACFQJ4_02875</name>
</gene>
<dbReference type="EMBL" id="JBHTAP010000001">
    <property type="protein sequence ID" value="MFC7234254.1"/>
    <property type="molecule type" value="Genomic_DNA"/>
</dbReference>
<dbReference type="AlphaFoldDB" id="A0ABD5ZL38"/>
<reference evidence="2 3" key="1">
    <citation type="journal article" date="2019" name="Int. J. Syst. Evol. Microbiol.">
        <title>The Global Catalogue of Microorganisms (GCM) 10K type strain sequencing project: providing services to taxonomists for standard genome sequencing and annotation.</title>
        <authorList>
            <consortium name="The Broad Institute Genomics Platform"/>
            <consortium name="The Broad Institute Genome Sequencing Center for Infectious Disease"/>
            <person name="Wu L."/>
            <person name="Ma J."/>
        </authorList>
    </citation>
    <scope>NUCLEOTIDE SEQUENCE [LARGE SCALE GENOMIC DNA]</scope>
    <source>
        <strain evidence="2 3">DT85</strain>
    </source>
</reference>
<feature type="domain" description="N-acetyltransferase" evidence="1">
    <location>
        <begin position="1"/>
        <end position="164"/>
    </location>
</feature>
<dbReference type="PROSITE" id="PS51186">
    <property type="entry name" value="GNAT"/>
    <property type="match status" value="1"/>
</dbReference>
<accession>A0ABD5ZL38</accession>
<dbReference type="Gene3D" id="3.40.630.30">
    <property type="match status" value="1"/>
</dbReference>
<comment type="caution">
    <text evidence="2">The sequence shown here is derived from an EMBL/GenBank/DDBJ whole genome shotgun (WGS) entry which is preliminary data.</text>
</comment>